<gene>
    <name evidence="4" type="primary">putative SelT-like protein</name>
    <name evidence="4" type="ORF">CLUMA_CG013745</name>
</gene>
<dbReference type="Proteomes" id="UP000183832">
    <property type="component" value="Unassembled WGS sequence"/>
</dbReference>
<keyword evidence="1 3" id="KW-0732">Signal</keyword>
<reference evidence="4 5" key="1">
    <citation type="submission" date="2015-04" db="EMBL/GenBank/DDBJ databases">
        <authorList>
            <person name="Syromyatnikov M.Y."/>
            <person name="Popov V.N."/>
        </authorList>
    </citation>
    <scope>NUCLEOTIDE SEQUENCE [LARGE SCALE GENOMIC DNA]</scope>
</reference>
<feature type="chain" id="PRO_5012294816" evidence="3">
    <location>
        <begin position="29"/>
        <end position="200"/>
    </location>
</feature>
<evidence type="ECO:0000313" key="4">
    <source>
        <dbReference type="EMBL" id="CRL00484.1"/>
    </source>
</evidence>
<dbReference type="NCBIfam" id="TIGR02174">
    <property type="entry name" value="CXXU_selWTH"/>
    <property type="match status" value="1"/>
</dbReference>
<dbReference type="GO" id="GO:0045454">
    <property type="term" value="P:cell redox homeostasis"/>
    <property type="evidence" value="ECO:0007669"/>
    <property type="project" value="TreeGrafter"/>
</dbReference>
<dbReference type="InterPro" id="IPR011893">
    <property type="entry name" value="Selenoprotein_Rdx-typ"/>
</dbReference>
<dbReference type="PANTHER" id="PTHR13544:SF0">
    <property type="entry name" value="THIOREDOXIN REDUCTASE-LIKE SELENOPROTEIN T"/>
    <property type="match status" value="1"/>
</dbReference>
<dbReference type="STRING" id="568069.A0A1J1ILP1"/>
<evidence type="ECO:0000256" key="2">
    <source>
        <dbReference type="ARBA" id="ARBA00023284"/>
    </source>
</evidence>
<dbReference type="Pfam" id="PF10262">
    <property type="entry name" value="Rdx"/>
    <property type="match status" value="1"/>
</dbReference>
<sequence>MIQVIAKKWLLICLVILGGILFASNVNSQEINANTKFQSAAAPTLSFLYCYSCGYKNAFDEYSSIILEKYPDIHITGANYDPPGLNMYISKILVVAKYLLMALIGSSFDLFGFLGMATPTFWTWATDNKLFAVMMTFFFSNMLEAQLISSGAFEIALNDIPIWSKIATGRIPAPQELFQIIESHLQFTDNLLEKNPDFVK</sequence>
<name>A0A1J1ILP1_9DIPT</name>
<evidence type="ECO:0000256" key="3">
    <source>
        <dbReference type="SAM" id="SignalP"/>
    </source>
</evidence>
<dbReference type="EMBL" id="CVRI01000054">
    <property type="protein sequence ID" value="CRL00484.1"/>
    <property type="molecule type" value="Genomic_DNA"/>
</dbReference>
<dbReference type="GO" id="GO:0004791">
    <property type="term" value="F:thioredoxin-disulfide reductase (NADPH) activity"/>
    <property type="evidence" value="ECO:0007669"/>
    <property type="project" value="TreeGrafter"/>
</dbReference>
<organism evidence="4 5">
    <name type="scientific">Clunio marinus</name>
    <dbReference type="NCBI Taxonomy" id="568069"/>
    <lineage>
        <taxon>Eukaryota</taxon>
        <taxon>Metazoa</taxon>
        <taxon>Ecdysozoa</taxon>
        <taxon>Arthropoda</taxon>
        <taxon>Hexapoda</taxon>
        <taxon>Insecta</taxon>
        <taxon>Pterygota</taxon>
        <taxon>Neoptera</taxon>
        <taxon>Endopterygota</taxon>
        <taxon>Diptera</taxon>
        <taxon>Nematocera</taxon>
        <taxon>Chironomoidea</taxon>
        <taxon>Chironomidae</taxon>
        <taxon>Clunio</taxon>
    </lineage>
</organism>
<dbReference type="SUPFAM" id="SSF52833">
    <property type="entry name" value="Thioredoxin-like"/>
    <property type="match status" value="1"/>
</dbReference>
<evidence type="ECO:0000313" key="5">
    <source>
        <dbReference type="Proteomes" id="UP000183832"/>
    </source>
</evidence>
<evidence type="ECO:0000256" key="1">
    <source>
        <dbReference type="ARBA" id="ARBA00022729"/>
    </source>
</evidence>
<keyword evidence="5" id="KW-1185">Reference proteome</keyword>
<dbReference type="OrthoDB" id="60822at2759"/>
<dbReference type="PANTHER" id="PTHR13544">
    <property type="entry name" value="SELENOPROTEIN T"/>
    <property type="match status" value="1"/>
</dbReference>
<dbReference type="InterPro" id="IPR019389">
    <property type="entry name" value="Selenoprotein_T"/>
</dbReference>
<dbReference type="GO" id="GO:0005789">
    <property type="term" value="C:endoplasmic reticulum membrane"/>
    <property type="evidence" value="ECO:0007669"/>
    <property type="project" value="TreeGrafter"/>
</dbReference>
<accession>A0A1J1ILP1</accession>
<dbReference type="Gene3D" id="3.40.30.10">
    <property type="entry name" value="Glutaredoxin"/>
    <property type="match status" value="1"/>
</dbReference>
<feature type="signal peptide" evidence="3">
    <location>
        <begin position="1"/>
        <end position="28"/>
    </location>
</feature>
<keyword evidence="2" id="KW-0676">Redox-active center</keyword>
<proteinExistence type="predicted"/>
<dbReference type="InterPro" id="IPR036249">
    <property type="entry name" value="Thioredoxin-like_sf"/>
</dbReference>
<protein>
    <submittedName>
        <fullName evidence="4">CLUMA_CG013745, isoform A</fullName>
    </submittedName>
</protein>
<dbReference type="AlphaFoldDB" id="A0A1J1ILP1"/>